<keyword evidence="6 9" id="KW-1133">Transmembrane helix</keyword>
<dbReference type="EMBL" id="FOJN01000009">
    <property type="protein sequence ID" value="SFA55271.1"/>
    <property type="molecule type" value="Genomic_DNA"/>
</dbReference>
<evidence type="ECO:0000256" key="6">
    <source>
        <dbReference type="ARBA" id="ARBA00022989"/>
    </source>
</evidence>
<keyword evidence="7 9" id="KW-0406">Ion transport</keyword>
<comment type="subunit">
    <text evidence="9">The system is composed of three essential subunits: KdpA, KdpB and KdpC.</text>
</comment>
<feature type="transmembrane region" description="Helical" evidence="9">
    <location>
        <begin position="204"/>
        <end position="224"/>
    </location>
</feature>
<dbReference type="Pfam" id="PF03814">
    <property type="entry name" value="KdpA"/>
    <property type="match status" value="1"/>
</dbReference>
<evidence type="ECO:0000256" key="8">
    <source>
        <dbReference type="ARBA" id="ARBA00023136"/>
    </source>
</evidence>
<evidence type="ECO:0000256" key="3">
    <source>
        <dbReference type="ARBA" id="ARBA00022538"/>
    </source>
</evidence>
<evidence type="ECO:0000256" key="2">
    <source>
        <dbReference type="ARBA" id="ARBA00022475"/>
    </source>
</evidence>
<keyword evidence="4 9" id="KW-0812">Transmembrane</keyword>
<dbReference type="PANTHER" id="PTHR30607">
    <property type="entry name" value="POTASSIUM-TRANSPORTING ATPASE A CHAIN"/>
    <property type="match status" value="1"/>
</dbReference>
<keyword evidence="8 9" id="KW-0472">Membrane</keyword>
<dbReference type="PANTHER" id="PTHR30607:SF2">
    <property type="entry name" value="POTASSIUM-TRANSPORTING ATPASE POTASSIUM-BINDING SUBUNIT"/>
    <property type="match status" value="1"/>
</dbReference>
<keyword evidence="2 9" id="KW-1003">Cell membrane</keyword>
<keyword evidence="1 9" id="KW-0813">Transport</keyword>
<dbReference type="GO" id="GO:0005886">
    <property type="term" value="C:plasma membrane"/>
    <property type="evidence" value="ECO:0007669"/>
    <property type="project" value="UniProtKB-SubCell"/>
</dbReference>
<feature type="transmembrane region" description="Helical" evidence="9">
    <location>
        <begin position="518"/>
        <end position="538"/>
    </location>
</feature>
<accession>A0A1I0TTY6</accession>
<dbReference type="GeneID" id="85486433"/>
<dbReference type="RefSeq" id="WP_068365865.1">
    <property type="nucleotide sequence ID" value="NZ_FOJN01000009.1"/>
</dbReference>
<evidence type="ECO:0000256" key="10">
    <source>
        <dbReference type="SAM" id="MobiDB-lite"/>
    </source>
</evidence>
<dbReference type="OrthoDB" id="9763796at2"/>
<evidence type="ECO:0000256" key="7">
    <source>
        <dbReference type="ARBA" id="ARBA00023065"/>
    </source>
</evidence>
<evidence type="ECO:0000256" key="4">
    <source>
        <dbReference type="ARBA" id="ARBA00022692"/>
    </source>
</evidence>
<evidence type="ECO:0000313" key="12">
    <source>
        <dbReference type="Proteomes" id="UP000182054"/>
    </source>
</evidence>
<dbReference type="GO" id="GO:0030955">
    <property type="term" value="F:potassium ion binding"/>
    <property type="evidence" value="ECO:0007669"/>
    <property type="project" value="UniProtKB-UniRule"/>
</dbReference>
<dbReference type="InterPro" id="IPR004623">
    <property type="entry name" value="KdpA"/>
</dbReference>
<comment type="subcellular location">
    <subcellularLocation>
        <location evidence="9">Cell membrane</location>
        <topology evidence="9">Multi-pass membrane protein</topology>
    </subcellularLocation>
</comment>
<keyword evidence="5 9" id="KW-0630">Potassium</keyword>
<evidence type="ECO:0000256" key="5">
    <source>
        <dbReference type="ARBA" id="ARBA00022958"/>
    </source>
</evidence>
<feature type="transmembrane region" description="Helical" evidence="9">
    <location>
        <begin position="559"/>
        <end position="581"/>
    </location>
</feature>
<proteinExistence type="inferred from homology"/>
<feature type="transmembrane region" description="Helical" evidence="9">
    <location>
        <begin position="159"/>
        <end position="184"/>
    </location>
</feature>
<organism evidence="11 12">
    <name type="scientific">Rhodococcoides kroppenstedtii</name>
    <dbReference type="NCBI Taxonomy" id="293050"/>
    <lineage>
        <taxon>Bacteria</taxon>
        <taxon>Bacillati</taxon>
        <taxon>Actinomycetota</taxon>
        <taxon>Actinomycetes</taxon>
        <taxon>Mycobacteriales</taxon>
        <taxon>Nocardiaceae</taxon>
        <taxon>Rhodococcoides</taxon>
    </lineage>
</organism>
<feature type="transmembrane region" description="Helical" evidence="9">
    <location>
        <begin position="88"/>
        <end position="109"/>
    </location>
</feature>
<dbReference type="HAMAP" id="MF_00275">
    <property type="entry name" value="KdpA"/>
    <property type="match status" value="1"/>
</dbReference>
<comment type="similarity">
    <text evidence="9">Belongs to the KdpA family.</text>
</comment>
<protein>
    <recommendedName>
        <fullName evidence="9">Potassium-transporting ATPase potassium-binding subunit</fullName>
    </recommendedName>
    <alternativeName>
        <fullName evidence="9">ATP phosphohydrolase [potassium-transporting] A chain</fullName>
    </alternativeName>
    <alternativeName>
        <fullName evidence="9">Potassium-binding and translocating subunit A</fullName>
    </alternativeName>
    <alternativeName>
        <fullName evidence="9">Potassium-translocating ATPase A chain</fullName>
    </alternativeName>
</protein>
<name>A0A1I0TTY6_9NOCA</name>
<gene>
    <name evidence="9" type="primary">kdpA</name>
    <name evidence="11" type="ORF">SAMN05444374_109176</name>
</gene>
<feature type="transmembrane region" description="Helical" evidence="9">
    <location>
        <begin position="406"/>
        <end position="428"/>
    </location>
</feature>
<comment type="function">
    <text evidence="9">Part of the high-affinity ATP-driven potassium transport (or Kdp) system, which catalyzes the hydrolysis of ATP coupled with the electrogenic transport of potassium into the cytoplasm. This subunit binds the extracellular potassium ions and delivers the ions to the membrane domain of KdpB through an intramembrane tunnel.</text>
</comment>
<dbReference type="GO" id="GO:0008556">
    <property type="term" value="F:P-type potassium transmembrane transporter activity"/>
    <property type="evidence" value="ECO:0007669"/>
    <property type="project" value="InterPro"/>
</dbReference>
<feature type="compositionally biased region" description="Acidic residues" evidence="10">
    <location>
        <begin position="37"/>
        <end position="46"/>
    </location>
</feature>
<keyword evidence="3 9" id="KW-0633">Potassium transport</keyword>
<evidence type="ECO:0000313" key="11">
    <source>
        <dbReference type="EMBL" id="SFA55271.1"/>
    </source>
</evidence>
<evidence type="ECO:0000256" key="1">
    <source>
        <dbReference type="ARBA" id="ARBA00022448"/>
    </source>
</evidence>
<dbReference type="Proteomes" id="UP000182054">
    <property type="component" value="Unassembled WGS sequence"/>
</dbReference>
<reference evidence="11 12" key="1">
    <citation type="submission" date="2016-10" db="EMBL/GenBank/DDBJ databases">
        <authorList>
            <person name="de Groot N.N."/>
        </authorList>
    </citation>
    <scope>NUCLEOTIDE SEQUENCE [LARGE SCALE GENOMIC DNA]</scope>
    <source>
        <strain evidence="11 12">DSM 44908</strain>
    </source>
</reference>
<sequence>MSPALAAGLQIAAVVIVLAAAYVPLGDYMARVYASPSDDDPSDDAGSESNDTGGGTALRTRTRTRTDSRVESLIYRLCRVDPRAEQTWIGYSLSVLGFSAASVLFLYVLQRVQGVLPLNGGLPGVSPSVAFNTAISFVANTNWQSYVPETTMSNLTQPMGLAVQNFVSAAVGLSVAAAVIRGFVRVRVGGELGNFWVDLIRGTLRILLPLSFVIALILLTQGVIQSFSAGFASTGPDGSSVTNALAPVASQEAIKELGTNGGGILAANSAHPFENPTPLSNVVEMIAILLIPVALTRTFGTMVGDRRQGLTLLAVMGALFAALLAVTAAAEAGARGVAAEAAGAMMEGKEVRFGIPGSTLFAVATTGTSTGAVNSAHDSMSPLGGGAVLLNMLVGEIAPGGVGTGLYGLLVLAIVAVFVGGLLVGRTPEYLGKKIGRRQITLAALSVLVMPALVLIGTSVTVLLPSTTGYQGNSGDPGTPGSIHGFTEVLYAFASASNNNGSAFGGLTVTSDWFQTSLGLAMLLGRFLPIVLVLALAGSLVTTKRTPPNPGTLPTHGPLFASLLLGTVVLVAALTFFPALALGPIAEAVQ</sequence>
<dbReference type="NCBIfam" id="TIGR00680">
    <property type="entry name" value="kdpA"/>
    <property type="match status" value="1"/>
</dbReference>
<evidence type="ECO:0000256" key="9">
    <source>
        <dbReference type="HAMAP-Rule" id="MF_00275"/>
    </source>
</evidence>
<dbReference type="AlphaFoldDB" id="A0A1I0TTY6"/>
<feature type="region of interest" description="Disordered" evidence="10">
    <location>
        <begin position="36"/>
        <end position="64"/>
    </location>
</feature>
<feature type="transmembrane region" description="Helical" evidence="9">
    <location>
        <begin position="312"/>
        <end position="330"/>
    </location>
</feature>
<comment type="caution">
    <text evidence="9">Lacks conserved residue(s) required for the propagation of feature annotation.</text>
</comment>
<dbReference type="PIRSF" id="PIRSF001294">
    <property type="entry name" value="K_ATPaseA"/>
    <property type="match status" value="1"/>
</dbReference>
<feature type="transmembrane region" description="Helical" evidence="9">
    <location>
        <begin position="440"/>
        <end position="464"/>
    </location>
</feature>